<dbReference type="InterPro" id="IPR050341">
    <property type="entry name" value="PP1_catalytic_subunit"/>
</dbReference>
<dbReference type="SUPFAM" id="SSF56300">
    <property type="entry name" value="Metallo-dependent phosphatases"/>
    <property type="match status" value="1"/>
</dbReference>
<proteinExistence type="predicted"/>
<evidence type="ECO:0000313" key="8">
    <source>
        <dbReference type="Proteomes" id="UP000077671"/>
    </source>
</evidence>
<reference evidence="7" key="2">
    <citation type="journal article" date="2019" name="IMA Fungus">
        <title>Genome sequencing and comparison of five Tilletia species to identify candidate genes for the detection of regulated species infecting wheat.</title>
        <authorList>
            <person name="Nguyen H.D.T."/>
            <person name="Sultana T."/>
            <person name="Kesanakurti P."/>
            <person name="Hambleton S."/>
        </authorList>
    </citation>
    <scope>NUCLEOTIDE SEQUENCE</scope>
    <source>
        <strain evidence="7">DAOMC 238032</strain>
    </source>
</reference>
<dbReference type="EMBL" id="LWDD02000211">
    <property type="protein sequence ID" value="KAE8262701.1"/>
    <property type="molecule type" value="Genomic_DNA"/>
</dbReference>
<organism evidence="7 8">
    <name type="scientific">Tilletia caries</name>
    <name type="common">wheat bunt fungus</name>
    <dbReference type="NCBI Taxonomy" id="13290"/>
    <lineage>
        <taxon>Eukaryota</taxon>
        <taxon>Fungi</taxon>
        <taxon>Dikarya</taxon>
        <taxon>Basidiomycota</taxon>
        <taxon>Ustilaginomycotina</taxon>
        <taxon>Exobasidiomycetes</taxon>
        <taxon>Tilletiales</taxon>
        <taxon>Tilletiaceae</taxon>
        <taxon>Tilletia</taxon>
    </lineage>
</organism>
<keyword evidence="2" id="KW-0479">Metal-binding</keyword>
<dbReference type="PANTHER" id="PTHR11668:SF300">
    <property type="entry name" value="SERINE_THREONINE-PROTEIN PHOSPHATASE"/>
    <property type="match status" value="1"/>
</dbReference>
<dbReference type="InterPro" id="IPR029052">
    <property type="entry name" value="Metallo-depent_PP-like"/>
</dbReference>
<dbReference type="GO" id="GO:0046872">
    <property type="term" value="F:metal ion binding"/>
    <property type="evidence" value="ECO:0007669"/>
    <property type="project" value="UniProtKB-KW"/>
</dbReference>
<evidence type="ECO:0000256" key="1">
    <source>
        <dbReference type="ARBA" id="ARBA00013081"/>
    </source>
</evidence>
<dbReference type="PANTHER" id="PTHR11668">
    <property type="entry name" value="SERINE/THREONINE PROTEIN PHOSPHATASE"/>
    <property type="match status" value="1"/>
</dbReference>
<dbReference type="EC" id="3.1.3.16" evidence="1"/>
<keyword evidence="3" id="KW-0378">Hydrolase</keyword>
<evidence type="ECO:0000256" key="5">
    <source>
        <dbReference type="ARBA" id="ARBA00023211"/>
    </source>
</evidence>
<evidence type="ECO:0000256" key="2">
    <source>
        <dbReference type="ARBA" id="ARBA00022723"/>
    </source>
</evidence>
<evidence type="ECO:0000256" key="4">
    <source>
        <dbReference type="ARBA" id="ARBA00022912"/>
    </source>
</evidence>
<evidence type="ECO:0000259" key="6">
    <source>
        <dbReference type="Pfam" id="PF00149"/>
    </source>
</evidence>
<gene>
    <name evidence="7" type="ORF">A4X03_0g2253</name>
</gene>
<accession>A0A8T8TNR0</accession>
<evidence type="ECO:0000256" key="3">
    <source>
        <dbReference type="ARBA" id="ARBA00022801"/>
    </source>
</evidence>
<protein>
    <recommendedName>
        <fullName evidence="1">protein-serine/threonine phosphatase</fullName>
        <ecNumber evidence="1">3.1.3.16</ecNumber>
    </recommendedName>
</protein>
<dbReference type="Proteomes" id="UP000077671">
    <property type="component" value="Unassembled WGS sequence"/>
</dbReference>
<sequence>MRLMRSVRVYIFTSNVNPVNPSSVKRQRSVNRIHGFCKRRLNIKLCEVFTDCLDCLPIAAIIDEKVFTMHGGLSPDLQSMEQIRGVMRRMYQT</sequence>
<dbReference type="GO" id="GO:0005634">
    <property type="term" value="C:nucleus"/>
    <property type="evidence" value="ECO:0007669"/>
    <property type="project" value="TreeGrafter"/>
</dbReference>
<dbReference type="InterPro" id="IPR004843">
    <property type="entry name" value="Calcineurin-like_PHP"/>
</dbReference>
<evidence type="ECO:0000313" key="7">
    <source>
        <dbReference type="EMBL" id="KAE8262701.1"/>
    </source>
</evidence>
<dbReference type="AlphaFoldDB" id="A0A8T8TNR0"/>
<name>A0A8T8TNR0_9BASI</name>
<dbReference type="GO" id="GO:0004722">
    <property type="term" value="F:protein serine/threonine phosphatase activity"/>
    <property type="evidence" value="ECO:0007669"/>
    <property type="project" value="UniProtKB-EC"/>
</dbReference>
<reference evidence="7" key="1">
    <citation type="submission" date="2016-04" db="EMBL/GenBank/DDBJ databases">
        <authorList>
            <person name="Nguyen H.D."/>
            <person name="Kesanakurti P."/>
            <person name="Cullis J."/>
            <person name="Levesque C.A."/>
            <person name="Hambleton S."/>
        </authorList>
    </citation>
    <scope>NUCLEOTIDE SEQUENCE</scope>
    <source>
        <strain evidence="7">DAOMC 238032</strain>
    </source>
</reference>
<keyword evidence="5" id="KW-0464">Manganese</keyword>
<keyword evidence="4" id="KW-0904">Protein phosphatase</keyword>
<dbReference type="Pfam" id="PF00149">
    <property type="entry name" value="Metallophos"/>
    <property type="match status" value="1"/>
</dbReference>
<dbReference type="GO" id="GO:0005737">
    <property type="term" value="C:cytoplasm"/>
    <property type="evidence" value="ECO:0007669"/>
    <property type="project" value="TreeGrafter"/>
</dbReference>
<comment type="caution">
    <text evidence="7">The sequence shown here is derived from an EMBL/GenBank/DDBJ whole genome shotgun (WGS) entry which is preliminary data.</text>
</comment>
<feature type="domain" description="Calcineurin-like phosphoesterase" evidence="6">
    <location>
        <begin position="43"/>
        <end position="89"/>
    </location>
</feature>
<dbReference type="Gene3D" id="3.60.21.10">
    <property type="match status" value="1"/>
</dbReference>